<evidence type="ECO:0000313" key="1">
    <source>
        <dbReference type="EMBL" id="KAB1086171.1"/>
    </source>
</evidence>
<dbReference type="RefSeq" id="WP_151041690.1">
    <property type="nucleotide sequence ID" value="NZ_VZUL01000002.1"/>
</dbReference>
<gene>
    <name evidence="1" type="ORF">F4V91_06820</name>
</gene>
<accession>A0A6A1TMU7</accession>
<name>A0A6A1TMU7_NEOGA</name>
<reference evidence="1 2" key="1">
    <citation type="submission" date="2019-09" db="EMBL/GenBank/DDBJ databases">
        <title>Genome sequencing of Ng87 strain.</title>
        <authorList>
            <person name="Karasev E.S."/>
            <person name="Andronov E."/>
        </authorList>
    </citation>
    <scope>NUCLEOTIDE SEQUENCE [LARGE SCALE GENOMIC DNA]</scope>
    <source>
        <strain evidence="1 2">Ng87</strain>
    </source>
</reference>
<dbReference type="EMBL" id="VZUL01000002">
    <property type="protein sequence ID" value="KAB1086171.1"/>
    <property type="molecule type" value="Genomic_DNA"/>
</dbReference>
<evidence type="ECO:0000313" key="2">
    <source>
        <dbReference type="Proteomes" id="UP000386575"/>
    </source>
</evidence>
<dbReference type="AlphaFoldDB" id="A0A6A1TMU7"/>
<dbReference type="Proteomes" id="UP000386575">
    <property type="component" value="Unassembled WGS sequence"/>
</dbReference>
<sequence>MKLVTKQELHAMPSGTIYSNYQGNDSWRQELFTNLHMKGNSLPHDGRNFDFVTSPLLPVLSSYTGGGIDFLWTPTTVIYGAARPG</sequence>
<comment type="caution">
    <text evidence="1">The sequence shown here is derived from an EMBL/GenBank/DDBJ whole genome shotgun (WGS) entry which is preliminary data.</text>
</comment>
<organism evidence="1 2">
    <name type="scientific">Neorhizobium galegae</name>
    <name type="common">Rhizobium galegae</name>
    <dbReference type="NCBI Taxonomy" id="399"/>
    <lineage>
        <taxon>Bacteria</taxon>
        <taxon>Pseudomonadati</taxon>
        <taxon>Pseudomonadota</taxon>
        <taxon>Alphaproteobacteria</taxon>
        <taxon>Hyphomicrobiales</taxon>
        <taxon>Rhizobiaceae</taxon>
        <taxon>Rhizobium/Agrobacterium group</taxon>
        <taxon>Neorhizobium</taxon>
    </lineage>
</organism>
<proteinExistence type="predicted"/>
<protein>
    <submittedName>
        <fullName evidence="1">Uncharacterized protein</fullName>
    </submittedName>
</protein>